<organism evidence="3 4">
    <name type="scientific">Pavo cristatus</name>
    <name type="common">Indian peafowl</name>
    <name type="synonym">Blue peafowl</name>
    <dbReference type="NCBI Taxonomy" id="9049"/>
    <lineage>
        <taxon>Eukaryota</taxon>
        <taxon>Metazoa</taxon>
        <taxon>Chordata</taxon>
        <taxon>Craniata</taxon>
        <taxon>Vertebrata</taxon>
        <taxon>Euteleostomi</taxon>
        <taxon>Archelosauria</taxon>
        <taxon>Archosauria</taxon>
        <taxon>Dinosauria</taxon>
        <taxon>Saurischia</taxon>
        <taxon>Theropoda</taxon>
        <taxon>Coelurosauria</taxon>
        <taxon>Aves</taxon>
        <taxon>Neognathae</taxon>
        <taxon>Galloanserae</taxon>
        <taxon>Galliformes</taxon>
        <taxon>Phasianidae</taxon>
        <taxon>Phasianinae</taxon>
        <taxon>Pavo</taxon>
    </lineage>
</organism>
<evidence type="ECO:0000256" key="1">
    <source>
        <dbReference type="ARBA" id="ARBA00006414"/>
    </source>
</evidence>
<evidence type="ECO:0000313" key="3">
    <source>
        <dbReference type="Ensembl" id="ENSPSTP00000016451.1"/>
    </source>
</evidence>
<proteinExistence type="inferred from homology"/>
<protein>
    <submittedName>
        <fullName evidence="3">Thymocyte selection associated family member 2</fullName>
    </submittedName>
</protein>
<dbReference type="Proteomes" id="UP000694428">
    <property type="component" value="Unplaced"/>
</dbReference>
<dbReference type="Pfam" id="PF12736">
    <property type="entry name" value="CABIT"/>
    <property type="match status" value="1"/>
</dbReference>
<dbReference type="Ensembl" id="ENSPSTT00000017240.1">
    <property type="protein sequence ID" value="ENSPSTP00000016451.1"/>
    <property type="gene ID" value="ENSPSTG00000011693.1"/>
</dbReference>
<dbReference type="GO" id="GO:0005634">
    <property type="term" value="C:nucleus"/>
    <property type="evidence" value="ECO:0007669"/>
    <property type="project" value="TreeGrafter"/>
</dbReference>
<dbReference type="GO" id="GO:0005737">
    <property type="term" value="C:cytoplasm"/>
    <property type="evidence" value="ECO:0007669"/>
    <property type="project" value="TreeGrafter"/>
</dbReference>
<dbReference type="InterPro" id="IPR025946">
    <property type="entry name" value="CABIT_dom"/>
</dbReference>
<dbReference type="GO" id="GO:0050852">
    <property type="term" value="P:T cell receptor signaling pathway"/>
    <property type="evidence" value="ECO:0007669"/>
    <property type="project" value="TreeGrafter"/>
</dbReference>
<evidence type="ECO:0000313" key="4">
    <source>
        <dbReference type="Proteomes" id="UP000694428"/>
    </source>
</evidence>
<comment type="similarity">
    <text evidence="1">Belongs to the themis family.</text>
</comment>
<reference evidence="3" key="1">
    <citation type="submission" date="2025-08" db="UniProtKB">
        <authorList>
            <consortium name="Ensembl"/>
        </authorList>
    </citation>
    <scope>IDENTIFICATION</scope>
</reference>
<evidence type="ECO:0000259" key="2">
    <source>
        <dbReference type="Pfam" id="PF12736"/>
    </source>
</evidence>
<accession>A0A8C9FMW4</accession>
<dbReference type="PANTHER" id="PTHR15215">
    <property type="entry name" value="CABIT DOMAIN-CONTAINING PROTEIN"/>
    <property type="match status" value="1"/>
</dbReference>
<feature type="domain" description="CABIT" evidence="2">
    <location>
        <begin position="231"/>
        <end position="443"/>
    </location>
</feature>
<reference evidence="3" key="2">
    <citation type="submission" date="2025-09" db="UniProtKB">
        <authorList>
            <consortium name="Ensembl"/>
        </authorList>
    </citation>
    <scope>IDENTIFICATION</scope>
</reference>
<dbReference type="InterPro" id="IPR039671">
    <property type="entry name" value="THEMIS"/>
</dbReference>
<name>A0A8C9FMW4_PAVCR</name>
<dbReference type="PANTHER" id="PTHR15215:SF2">
    <property type="entry name" value="PROTEIN THEMIS2"/>
    <property type="match status" value="1"/>
</dbReference>
<keyword evidence="4" id="KW-1185">Reference proteome</keyword>
<dbReference type="AlphaFoldDB" id="A0A8C9FMW4"/>
<sequence>MSQLGRNNPISYQPANSCGWAQCWQLPVALLGFPRCRVRAPHPRALLGGSGVPPHPAGSIYEISGNECCLSTGDLLKVTAVTLQKVICENVQTGQKTELPPTFKGESPLWPQGAQLCHPTGLFQPSPAPSSCPTLQGSSLQGSRQKGLTLHQVLGQSGGQTQPLLCPSISPHTLLLSPVYEVQATMHLRRDQVKVPSTLEVDVEDVTEESQDVHFARPLLLSELLGMEGVLPAQAEILEGPHGAAIFESSWASRLQKGQQLQIHGCSHTWRVLASARSSARRFLLSSAYQGRFRRRPRQFAGVQELAAGLQPGQRLHVVVTQDCEGRGDDVPPLSVGDRLEARQLLQNTGSTRLLCWRHSEEEDGEDEEGEELLLPLDLGGSFVEEVCDSKKYGLAELLERLTLPCDVRVVATDPALERDVLGSFSSLRLEARISQPFLLSSFCEEPDEGFEIPPQWLDLTLVLTGEPVGTQTPSTHRSHVEELTEAFYYQLLAQLPGGSAPPPPRPPKPKPSSFQPFGPSSLGLLPCPGVSTPVGTSPQQGGGGSRLGHPLVGFLPWSSSNYTHCLCYSLPDVKRRSDEHNYETIEGGIQKTIRKVQAILPF</sequence>